<evidence type="ECO:0000256" key="4">
    <source>
        <dbReference type="SAM" id="MobiDB-lite"/>
    </source>
</evidence>
<dbReference type="AlphaFoldDB" id="A0A062V2X8"/>
<dbReference type="GO" id="GO:1990904">
    <property type="term" value="C:ribonucleoprotein complex"/>
    <property type="evidence" value="ECO:0007669"/>
    <property type="project" value="UniProtKB-KW"/>
</dbReference>
<evidence type="ECO:0000256" key="2">
    <source>
        <dbReference type="ARBA" id="ARBA00023274"/>
    </source>
</evidence>
<sequence length="114" mass="12899">MELQIIKDRTNPLLRRREVLLKINNKGTPSRIDVKNKLAAMLNSKPELIIIEQLNAVFGKQDTFGSASIYESEERLKQIAHKYLIERDAPEVKEETASESPAAEAIAEPETKPE</sequence>
<comment type="caution">
    <text evidence="5">The sequence shown here is derived from an EMBL/GenBank/DDBJ whole genome shotgun (WGS) entry which is preliminary data.</text>
</comment>
<keyword evidence="6" id="KW-1185">Reference proteome</keyword>
<dbReference type="HAMAP" id="MF_00545">
    <property type="entry name" value="Ribosomal_eS24"/>
    <property type="match status" value="1"/>
</dbReference>
<keyword evidence="1 3" id="KW-0689">Ribosomal protein</keyword>
<dbReference type="Pfam" id="PF01282">
    <property type="entry name" value="Ribosomal_S24e"/>
    <property type="match status" value="1"/>
</dbReference>
<dbReference type="RefSeq" id="WP_048092954.1">
    <property type="nucleotide sequence ID" value="NZ_JMIY01000007.1"/>
</dbReference>
<dbReference type="InterPro" id="IPR053709">
    <property type="entry name" value="eRP_eS24_sf"/>
</dbReference>
<gene>
    <name evidence="3" type="primary">rps24e</name>
    <name evidence="5" type="ORF">ANME2D_02955</name>
</gene>
<evidence type="ECO:0000256" key="3">
    <source>
        <dbReference type="HAMAP-Rule" id="MF_00545"/>
    </source>
</evidence>
<dbReference type="InterPro" id="IPR012678">
    <property type="entry name" value="Ribosomal_uL23/eL15/eS24_sf"/>
</dbReference>
<dbReference type="OrthoDB" id="27533at2157"/>
<name>A0A062V2X8_9EURY</name>
<evidence type="ECO:0000313" key="5">
    <source>
        <dbReference type="EMBL" id="KCZ70928.1"/>
    </source>
</evidence>
<accession>A0A062V2X8</accession>
<keyword evidence="2 3" id="KW-0687">Ribonucleoprotein</keyword>
<dbReference type="Proteomes" id="UP000027153">
    <property type="component" value="Unassembled WGS sequence"/>
</dbReference>
<evidence type="ECO:0000313" key="6">
    <source>
        <dbReference type="Proteomes" id="UP000027153"/>
    </source>
</evidence>
<dbReference type="GO" id="GO:0005840">
    <property type="term" value="C:ribosome"/>
    <property type="evidence" value="ECO:0007669"/>
    <property type="project" value="UniProtKB-KW"/>
</dbReference>
<reference evidence="5 6" key="1">
    <citation type="journal article" date="2013" name="Nature">
        <title>Anaerobic oxidation of methane coupled to nitrate reduction in a novel archaeal lineage.</title>
        <authorList>
            <person name="Haroon M.F."/>
            <person name="Hu S."/>
            <person name="Shi Y."/>
            <person name="Imelfort M."/>
            <person name="Keller J."/>
            <person name="Hugenholtz P."/>
            <person name="Yuan Z."/>
            <person name="Tyson G.W."/>
        </authorList>
    </citation>
    <scope>NUCLEOTIDE SEQUENCE [LARGE SCALE GENOMIC DNA]</scope>
    <source>
        <strain evidence="5 6">ANME-2d</strain>
    </source>
</reference>
<evidence type="ECO:0000256" key="1">
    <source>
        <dbReference type="ARBA" id="ARBA00022980"/>
    </source>
</evidence>
<protein>
    <recommendedName>
        <fullName evidence="3">Small ribosomal subunit protein eS24</fullName>
    </recommendedName>
</protein>
<comment type="similarity">
    <text evidence="3">Belongs to the eukaryotic ribosomal protein eS24 family.</text>
</comment>
<dbReference type="SUPFAM" id="SSF54189">
    <property type="entry name" value="Ribosomal proteins S24e, L23 and L15e"/>
    <property type="match status" value="1"/>
</dbReference>
<dbReference type="GO" id="GO:0003735">
    <property type="term" value="F:structural constituent of ribosome"/>
    <property type="evidence" value="ECO:0007669"/>
    <property type="project" value="InterPro"/>
</dbReference>
<dbReference type="GO" id="GO:0006412">
    <property type="term" value="P:translation"/>
    <property type="evidence" value="ECO:0007669"/>
    <property type="project" value="UniProtKB-UniRule"/>
</dbReference>
<dbReference type="Gene3D" id="3.30.70.3370">
    <property type="match status" value="1"/>
</dbReference>
<feature type="region of interest" description="Disordered" evidence="4">
    <location>
        <begin position="90"/>
        <end position="114"/>
    </location>
</feature>
<dbReference type="PANTHER" id="PTHR10496">
    <property type="entry name" value="40S RIBOSOMAL PROTEIN S24"/>
    <property type="match status" value="1"/>
</dbReference>
<dbReference type="EMBL" id="JMIY01000007">
    <property type="protein sequence ID" value="KCZ70928.1"/>
    <property type="molecule type" value="Genomic_DNA"/>
</dbReference>
<dbReference type="InterPro" id="IPR001976">
    <property type="entry name" value="Ribosomal_eS24"/>
</dbReference>
<proteinExistence type="inferred from homology"/>
<organism evidence="5 6">
    <name type="scientific">Candidatus Methanoperedens nitratireducens</name>
    <dbReference type="NCBI Taxonomy" id="1392998"/>
    <lineage>
        <taxon>Archaea</taxon>
        <taxon>Methanobacteriati</taxon>
        <taxon>Methanobacteriota</taxon>
        <taxon>Stenosarchaea group</taxon>
        <taxon>Methanomicrobia</taxon>
        <taxon>Methanosarcinales</taxon>
        <taxon>ANME-2 cluster</taxon>
        <taxon>Candidatus Methanoperedentaceae</taxon>
        <taxon>Candidatus Methanoperedens</taxon>
    </lineage>
</organism>
<feature type="compositionally biased region" description="Low complexity" evidence="4">
    <location>
        <begin position="98"/>
        <end position="108"/>
    </location>
</feature>